<sequence length="70" mass="7990">MWSKFEVQELSGSRLASIENTLAQHHSLIVDYSREKTVIIAQHTDLKTCGTTHSAKLKAMREEMLKMCAR</sequence>
<keyword evidence="2" id="KW-1185">Reference proteome</keyword>
<dbReference type="AlphaFoldDB" id="U5D507"/>
<evidence type="ECO:0000313" key="2">
    <source>
        <dbReference type="Proteomes" id="UP000017836"/>
    </source>
</evidence>
<reference evidence="2" key="1">
    <citation type="journal article" date="2013" name="Science">
        <title>The Amborella genome and the evolution of flowering plants.</title>
        <authorList>
            <consortium name="Amborella Genome Project"/>
        </authorList>
    </citation>
    <scope>NUCLEOTIDE SEQUENCE [LARGE SCALE GENOMIC DNA]</scope>
</reference>
<accession>U5D507</accession>
<organism evidence="1 2">
    <name type="scientific">Amborella trichopoda</name>
    <dbReference type="NCBI Taxonomy" id="13333"/>
    <lineage>
        <taxon>Eukaryota</taxon>
        <taxon>Viridiplantae</taxon>
        <taxon>Streptophyta</taxon>
        <taxon>Embryophyta</taxon>
        <taxon>Tracheophyta</taxon>
        <taxon>Spermatophyta</taxon>
        <taxon>Magnoliopsida</taxon>
        <taxon>Amborellales</taxon>
        <taxon>Amborellaceae</taxon>
        <taxon>Amborella</taxon>
    </lineage>
</organism>
<dbReference type="EMBL" id="KI392442">
    <property type="protein sequence ID" value="ERN16502.1"/>
    <property type="molecule type" value="Genomic_DNA"/>
</dbReference>
<dbReference type="HOGENOM" id="CLU_2761155_0_0_1"/>
<proteinExistence type="predicted"/>
<dbReference type="Gramene" id="ERN16502">
    <property type="protein sequence ID" value="ERN16502"/>
    <property type="gene ID" value="AMTR_s00031p00056300"/>
</dbReference>
<dbReference type="Proteomes" id="UP000017836">
    <property type="component" value="Unassembled WGS sequence"/>
</dbReference>
<protein>
    <submittedName>
        <fullName evidence="1">Uncharacterized protein</fullName>
    </submittedName>
</protein>
<evidence type="ECO:0000313" key="1">
    <source>
        <dbReference type="EMBL" id="ERN16502.1"/>
    </source>
</evidence>
<name>U5D507_AMBTC</name>
<gene>
    <name evidence="1" type="ORF">AMTR_s00031p00056300</name>
</gene>